<keyword evidence="3" id="KW-1185">Reference proteome</keyword>
<evidence type="ECO:0000259" key="1">
    <source>
        <dbReference type="Pfam" id="PF00582"/>
    </source>
</evidence>
<proteinExistence type="predicted"/>
<dbReference type="Pfam" id="PF00582">
    <property type="entry name" value="Usp"/>
    <property type="match status" value="1"/>
</dbReference>
<dbReference type="SUPFAM" id="SSF52402">
    <property type="entry name" value="Adenine nucleotide alpha hydrolases-like"/>
    <property type="match status" value="1"/>
</dbReference>
<dbReference type="AlphaFoldDB" id="A0A4U3LB87"/>
<dbReference type="CDD" id="cd00293">
    <property type="entry name" value="USP-like"/>
    <property type="match status" value="1"/>
</dbReference>
<gene>
    <name evidence="2" type="ORF">FC093_01655</name>
</gene>
<organism evidence="2 3">
    <name type="scientific">Ilyomonas limi</name>
    <dbReference type="NCBI Taxonomy" id="2575867"/>
    <lineage>
        <taxon>Bacteria</taxon>
        <taxon>Pseudomonadati</taxon>
        <taxon>Bacteroidota</taxon>
        <taxon>Chitinophagia</taxon>
        <taxon>Chitinophagales</taxon>
        <taxon>Chitinophagaceae</taxon>
        <taxon>Ilyomonas</taxon>
    </lineage>
</organism>
<dbReference type="Gene3D" id="3.40.50.12370">
    <property type="match status" value="1"/>
</dbReference>
<comment type="caution">
    <text evidence="2">The sequence shown here is derived from an EMBL/GenBank/DDBJ whole genome shotgun (WGS) entry which is preliminary data.</text>
</comment>
<sequence length="270" mass="30409">MKTIIAQTDFSDASINAVLFAVDIALEVNATLQIYHAVPDRVVLIDDMDYDAEYAATEEAMQRLETLQEKVKSYTRYRLNVGVQLKYGNISSLLEQACRHDVPFAAVMSATEKTAIACFMQGSETLSVSSTIQVPLLLIPHEAEFRGFRKVAIATDLNKVYDTMPLDILTRWTDAFKPALEIVFVKEDDRFEAGNVSEAVALQTHFEKYYPSFCYIKNDSVANGINTYLSNNSPDLLIVIPKKHMFFHTSISRQFILHPTVPTMILTGHQ</sequence>
<reference evidence="2 3" key="1">
    <citation type="submission" date="2019-05" db="EMBL/GenBank/DDBJ databases">
        <title>Panacibacter sp. strain 17mud1-8 Genome sequencing and assembly.</title>
        <authorList>
            <person name="Chhetri G."/>
        </authorList>
    </citation>
    <scope>NUCLEOTIDE SEQUENCE [LARGE SCALE GENOMIC DNA]</scope>
    <source>
        <strain evidence="2 3">17mud1-8</strain>
    </source>
</reference>
<dbReference type="InterPro" id="IPR006016">
    <property type="entry name" value="UspA"/>
</dbReference>
<dbReference type="RefSeq" id="WP_137259994.1">
    <property type="nucleotide sequence ID" value="NZ_SZQL01000001.1"/>
</dbReference>
<name>A0A4U3LB87_9BACT</name>
<dbReference type="EMBL" id="SZQL01000001">
    <property type="protein sequence ID" value="TKK71754.1"/>
    <property type="molecule type" value="Genomic_DNA"/>
</dbReference>
<evidence type="ECO:0000313" key="3">
    <source>
        <dbReference type="Proteomes" id="UP000305848"/>
    </source>
</evidence>
<accession>A0A4U3LB87</accession>
<protein>
    <recommendedName>
        <fullName evidence="1">UspA domain-containing protein</fullName>
    </recommendedName>
</protein>
<dbReference type="OrthoDB" id="9788959at2"/>
<dbReference type="Proteomes" id="UP000305848">
    <property type="component" value="Unassembled WGS sequence"/>
</dbReference>
<evidence type="ECO:0000313" key="2">
    <source>
        <dbReference type="EMBL" id="TKK71754.1"/>
    </source>
</evidence>
<feature type="domain" description="UspA" evidence="1">
    <location>
        <begin position="1"/>
        <end position="140"/>
    </location>
</feature>